<keyword evidence="2" id="KW-1185">Reference proteome</keyword>
<dbReference type="Proteomes" id="UP000728032">
    <property type="component" value="Unassembled WGS sequence"/>
</dbReference>
<sequence length="74" mass="8995">MDEIILVYSEPCITSNTVRIPSSMPRGMPGKVAPVLMFIWVHVDRYRDQRYYDRYGGQDYYNDINNRYRYKYDE</sequence>
<feature type="non-terminal residue" evidence="1">
    <location>
        <position position="1"/>
    </location>
</feature>
<evidence type="ECO:0000313" key="2">
    <source>
        <dbReference type="Proteomes" id="UP000728032"/>
    </source>
</evidence>
<dbReference type="EMBL" id="CAJPVJ010010040">
    <property type="protein sequence ID" value="CAG2172977.1"/>
    <property type="molecule type" value="Genomic_DNA"/>
</dbReference>
<proteinExistence type="predicted"/>
<protein>
    <submittedName>
        <fullName evidence="1">Uncharacterized protein</fullName>
    </submittedName>
</protein>
<accession>A0A7R9QT43</accession>
<organism evidence="1">
    <name type="scientific">Oppiella nova</name>
    <dbReference type="NCBI Taxonomy" id="334625"/>
    <lineage>
        <taxon>Eukaryota</taxon>
        <taxon>Metazoa</taxon>
        <taxon>Ecdysozoa</taxon>
        <taxon>Arthropoda</taxon>
        <taxon>Chelicerata</taxon>
        <taxon>Arachnida</taxon>
        <taxon>Acari</taxon>
        <taxon>Acariformes</taxon>
        <taxon>Sarcoptiformes</taxon>
        <taxon>Oribatida</taxon>
        <taxon>Brachypylina</taxon>
        <taxon>Oppioidea</taxon>
        <taxon>Oppiidae</taxon>
        <taxon>Oppiella</taxon>
    </lineage>
</organism>
<reference evidence="1" key="1">
    <citation type="submission" date="2020-11" db="EMBL/GenBank/DDBJ databases">
        <authorList>
            <person name="Tran Van P."/>
        </authorList>
    </citation>
    <scope>NUCLEOTIDE SEQUENCE</scope>
</reference>
<dbReference type="AlphaFoldDB" id="A0A7R9QT43"/>
<gene>
    <name evidence="1" type="ORF">ONB1V03_LOCUS12431</name>
</gene>
<name>A0A7R9QT43_9ACAR</name>
<evidence type="ECO:0000313" key="1">
    <source>
        <dbReference type="EMBL" id="CAD7655790.1"/>
    </source>
</evidence>
<dbReference type="EMBL" id="OC924865">
    <property type="protein sequence ID" value="CAD7655790.1"/>
    <property type="molecule type" value="Genomic_DNA"/>
</dbReference>